<proteinExistence type="inferred from homology"/>
<dbReference type="PROSITE" id="PS50061">
    <property type="entry name" value="ETS_DOMAIN_3"/>
    <property type="match status" value="1"/>
</dbReference>
<evidence type="ECO:0000313" key="9">
    <source>
        <dbReference type="EMBL" id="CAF3465243.1"/>
    </source>
</evidence>
<protein>
    <recommendedName>
        <fullName evidence="4">ETS domain-containing protein</fullName>
    </recommendedName>
</protein>
<evidence type="ECO:0000313" key="8">
    <source>
        <dbReference type="EMBL" id="CAF3426671.1"/>
    </source>
</evidence>
<sequence length="194" mass="22937">MMFNEADENYDPVLIESIIDFDPNTMCIEQEPSDIINTLSGWLSDSISSHIDIDSIDSFSDHSEIFSFEIPLNRKEWLVEDLASKRQRSPRLFEFLILLLGKPQYKPFASFIDKPKGIFQIYQPEKVAELWQAVKSRQSNQRMTYDKFARAIRWYYKSNIMQKTNTRYTFQFSSKTLKNYFVDENNNTKLSLHS</sequence>
<evidence type="ECO:0000313" key="6">
    <source>
        <dbReference type="EMBL" id="CAF3315308.1"/>
    </source>
</evidence>
<evidence type="ECO:0000256" key="1">
    <source>
        <dbReference type="ARBA" id="ARBA00005562"/>
    </source>
</evidence>
<dbReference type="EMBL" id="CAJOBQ010000699">
    <property type="protein sequence ID" value="CAF4404726.1"/>
    <property type="molecule type" value="Genomic_DNA"/>
</dbReference>
<dbReference type="Gene3D" id="1.10.10.10">
    <property type="entry name" value="Winged helix-like DNA-binding domain superfamily/Winged helix DNA-binding domain"/>
    <property type="match status" value="1"/>
</dbReference>
<evidence type="ECO:0000256" key="2">
    <source>
        <dbReference type="ARBA" id="ARBA00023125"/>
    </source>
</evidence>
<dbReference type="Proteomes" id="UP000663865">
    <property type="component" value="Unassembled WGS sequence"/>
</dbReference>
<evidence type="ECO:0000256" key="3">
    <source>
        <dbReference type="RuleBase" id="RU004019"/>
    </source>
</evidence>
<dbReference type="EMBL" id="CAJNYT010002341">
    <property type="protein sequence ID" value="CAF3465243.1"/>
    <property type="molecule type" value="Genomic_DNA"/>
</dbReference>
<keyword evidence="16" id="KW-1185">Reference proteome</keyword>
<name>A0A821C8E6_9BILA</name>
<dbReference type="EMBL" id="CAJOBP010000188">
    <property type="protein sequence ID" value="CAF4137916.1"/>
    <property type="molecule type" value="Genomic_DNA"/>
</dbReference>
<dbReference type="Proteomes" id="UP000663862">
    <property type="component" value="Unassembled WGS sequence"/>
</dbReference>
<dbReference type="AlphaFoldDB" id="A0A821C8E6"/>
<comment type="caution">
    <text evidence="14">The sequence shown here is derived from an EMBL/GenBank/DDBJ whole genome shotgun (WGS) entry which is preliminary data.</text>
</comment>
<dbReference type="Proteomes" id="UP000663872">
    <property type="component" value="Unassembled WGS sequence"/>
</dbReference>
<dbReference type="InterPro" id="IPR000418">
    <property type="entry name" value="Ets_dom"/>
</dbReference>
<dbReference type="InterPro" id="IPR036388">
    <property type="entry name" value="WH-like_DNA-bd_sf"/>
</dbReference>
<evidence type="ECO:0000313" key="13">
    <source>
        <dbReference type="EMBL" id="CAF4467501.1"/>
    </source>
</evidence>
<reference evidence="14" key="1">
    <citation type="submission" date="2021-02" db="EMBL/GenBank/DDBJ databases">
        <authorList>
            <person name="Nowell W R."/>
        </authorList>
    </citation>
    <scope>NUCLEOTIDE SEQUENCE</scope>
</reference>
<dbReference type="GO" id="GO:0043565">
    <property type="term" value="F:sequence-specific DNA binding"/>
    <property type="evidence" value="ECO:0007669"/>
    <property type="project" value="InterPro"/>
</dbReference>
<evidence type="ECO:0000313" key="10">
    <source>
        <dbReference type="EMBL" id="CAF4137916.1"/>
    </source>
</evidence>
<dbReference type="Proteomes" id="UP000663851">
    <property type="component" value="Unassembled WGS sequence"/>
</dbReference>
<evidence type="ECO:0000313" key="15">
    <source>
        <dbReference type="Proteomes" id="UP000663838"/>
    </source>
</evidence>
<dbReference type="SMART" id="SM00413">
    <property type="entry name" value="ETS"/>
    <property type="match status" value="1"/>
</dbReference>
<dbReference type="OrthoDB" id="5975550at2759"/>
<dbReference type="PANTHER" id="PTHR11849">
    <property type="entry name" value="ETS"/>
    <property type="match status" value="1"/>
</dbReference>
<dbReference type="Proteomes" id="UP000663838">
    <property type="component" value="Unassembled WGS sequence"/>
</dbReference>
<comment type="subcellular location">
    <subcellularLocation>
        <location evidence="3">Nucleus</location>
    </subcellularLocation>
</comment>
<feature type="domain" description="ETS" evidence="4">
    <location>
        <begin position="90"/>
        <end position="173"/>
    </location>
</feature>
<organism evidence="14 15">
    <name type="scientific">Rotaria socialis</name>
    <dbReference type="NCBI Taxonomy" id="392032"/>
    <lineage>
        <taxon>Eukaryota</taxon>
        <taxon>Metazoa</taxon>
        <taxon>Spiralia</taxon>
        <taxon>Gnathifera</taxon>
        <taxon>Rotifera</taxon>
        <taxon>Eurotatoria</taxon>
        <taxon>Bdelloidea</taxon>
        <taxon>Philodinida</taxon>
        <taxon>Philodinidae</taxon>
        <taxon>Rotaria</taxon>
    </lineage>
</organism>
<dbReference type="Proteomes" id="UP000663825">
    <property type="component" value="Unassembled WGS sequence"/>
</dbReference>
<dbReference type="Proteomes" id="UP000663873">
    <property type="component" value="Unassembled WGS sequence"/>
</dbReference>
<dbReference type="EMBL" id="CAJOBS010000569">
    <property type="protein sequence ID" value="CAF4603818.1"/>
    <property type="molecule type" value="Genomic_DNA"/>
</dbReference>
<accession>A0A821C8E6</accession>
<evidence type="ECO:0000313" key="5">
    <source>
        <dbReference type="EMBL" id="CAF3170159.1"/>
    </source>
</evidence>
<gene>
    <name evidence="7" type="ORF">FME351_LOCUS8664</name>
    <name evidence="9" type="ORF">GRG538_LOCUS15241</name>
    <name evidence="11" type="ORF">HFQ381_LOCUS11176</name>
    <name evidence="8" type="ORF">KIK155_LOCUS10449</name>
    <name evidence="5" type="ORF">LUA448_LOCUS370</name>
    <name evidence="13" type="ORF">QYT958_LOCUS1941</name>
    <name evidence="6" type="ORF">TIS948_LOCUS19669</name>
    <name evidence="14" type="ORF">TOA249_LOCUS10794</name>
    <name evidence="12" type="ORF">TSG867_LOCUS13255</name>
    <name evidence="10" type="ORF">UJA718_LOCUS2700</name>
</gene>
<evidence type="ECO:0000313" key="16">
    <source>
        <dbReference type="Proteomes" id="UP000663873"/>
    </source>
</evidence>
<dbReference type="Proteomes" id="UP000663869">
    <property type="component" value="Unassembled WGS sequence"/>
</dbReference>
<dbReference type="EMBL" id="CAJNYD010000011">
    <property type="protein sequence ID" value="CAF3170159.1"/>
    <property type="molecule type" value="Genomic_DNA"/>
</dbReference>
<dbReference type="GO" id="GO:0000981">
    <property type="term" value="F:DNA-binding transcription factor activity, RNA polymerase II-specific"/>
    <property type="evidence" value="ECO:0007669"/>
    <property type="project" value="TreeGrafter"/>
</dbReference>
<keyword evidence="3" id="KW-0539">Nucleus</keyword>
<dbReference type="Pfam" id="PF00178">
    <property type="entry name" value="Ets"/>
    <property type="match status" value="1"/>
</dbReference>
<dbReference type="Proteomes" id="UP000663833">
    <property type="component" value="Unassembled WGS sequence"/>
</dbReference>
<evidence type="ECO:0000313" key="14">
    <source>
        <dbReference type="EMBL" id="CAF4603818.1"/>
    </source>
</evidence>
<dbReference type="PANTHER" id="PTHR11849:SF184">
    <property type="entry name" value="ETS DOMAIN-CONTAINING PROTEIN"/>
    <property type="match status" value="1"/>
</dbReference>
<evidence type="ECO:0000259" key="4">
    <source>
        <dbReference type="PROSITE" id="PS50061"/>
    </source>
</evidence>
<dbReference type="InterPro" id="IPR046328">
    <property type="entry name" value="ETS_fam"/>
</dbReference>
<dbReference type="EMBL" id="CAJNYV010001554">
    <property type="protein sequence ID" value="CAF3426671.1"/>
    <property type="molecule type" value="Genomic_DNA"/>
</dbReference>
<dbReference type="PRINTS" id="PR00454">
    <property type="entry name" value="ETSDOMAIN"/>
</dbReference>
<dbReference type="GO" id="GO:0005634">
    <property type="term" value="C:nucleus"/>
    <property type="evidence" value="ECO:0007669"/>
    <property type="project" value="UniProtKB-SubCell"/>
</dbReference>
<comment type="similarity">
    <text evidence="1 3">Belongs to the ETS family.</text>
</comment>
<dbReference type="EMBL" id="CAJNXB010003466">
    <property type="protein sequence ID" value="CAF3315308.1"/>
    <property type="molecule type" value="Genomic_DNA"/>
</dbReference>
<evidence type="ECO:0000313" key="12">
    <source>
        <dbReference type="EMBL" id="CAF4404726.1"/>
    </source>
</evidence>
<dbReference type="EMBL" id="CAJNYU010000909">
    <property type="protein sequence ID" value="CAF3396676.1"/>
    <property type="molecule type" value="Genomic_DNA"/>
</dbReference>
<dbReference type="SUPFAM" id="SSF46785">
    <property type="entry name" value="Winged helix' DNA-binding domain"/>
    <property type="match status" value="1"/>
</dbReference>
<evidence type="ECO:0000313" key="11">
    <source>
        <dbReference type="EMBL" id="CAF4262959.1"/>
    </source>
</evidence>
<dbReference type="GO" id="GO:0030154">
    <property type="term" value="P:cell differentiation"/>
    <property type="evidence" value="ECO:0007669"/>
    <property type="project" value="TreeGrafter"/>
</dbReference>
<dbReference type="EMBL" id="CAJOBO010000635">
    <property type="protein sequence ID" value="CAF4262959.1"/>
    <property type="molecule type" value="Genomic_DNA"/>
</dbReference>
<dbReference type="Proteomes" id="UP000663848">
    <property type="component" value="Unassembled WGS sequence"/>
</dbReference>
<dbReference type="InterPro" id="IPR036390">
    <property type="entry name" value="WH_DNA-bd_sf"/>
</dbReference>
<keyword evidence="2 3" id="KW-0238">DNA-binding</keyword>
<dbReference type="EMBL" id="CAJOBR010000118">
    <property type="protein sequence ID" value="CAF4467501.1"/>
    <property type="molecule type" value="Genomic_DNA"/>
</dbReference>
<evidence type="ECO:0000313" key="7">
    <source>
        <dbReference type="EMBL" id="CAF3396676.1"/>
    </source>
</evidence>